<dbReference type="Pfam" id="PF07179">
    <property type="entry name" value="SseB"/>
    <property type="match status" value="1"/>
</dbReference>
<organism evidence="3 4">
    <name type="scientific">Shimia thalassica</name>
    <dbReference type="NCBI Taxonomy" id="1715693"/>
    <lineage>
        <taxon>Bacteria</taxon>
        <taxon>Pseudomonadati</taxon>
        <taxon>Pseudomonadota</taxon>
        <taxon>Alphaproteobacteria</taxon>
        <taxon>Rhodobacterales</taxon>
        <taxon>Roseobacteraceae</taxon>
    </lineage>
</organism>
<dbReference type="RefSeq" id="WP_058312185.1">
    <property type="nucleotide sequence ID" value="NZ_CYTW01000003.1"/>
</dbReference>
<evidence type="ECO:0000259" key="2">
    <source>
        <dbReference type="Pfam" id="PF07179"/>
    </source>
</evidence>
<dbReference type="InterPro" id="IPR009839">
    <property type="entry name" value="SseB_N"/>
</dbReference>
<feature type="domain" description="SseB protein N-terminal" evidence="2">
    <location>
        <begin position="15"/>
        <end position="121"/>
    </location>
</feature>
<dbReference type="EMBL" id="CYTW01000003">
    <property type="protein sequence ID" value="CUK06465.1"/>
    <property type="molecule type" value="Genomic_DNA"/>
</dbReference>
<reference evidence="4" key="1">
    <citation type="submission" date="2015-09" db="EMBL/GenBank/DDBJ databases">
        <authorList>
            <person name="Rodrigo-Torres Lidia"/>
            <person name="Arahal R.David."/>
        </authorList>
    </citation>
    <scope>NUCLEOTIDE SEQUENCE [LARGE SCALE GENOMIC DNA]</scope>
    <source>
        <strain evidence="4">CECT 7735</strain>
    </source>
</reference>
<dbReference type="Proteomes" id="UP000051870">
    <property type="component" value="Unassembled WGS sequence"/>
</dbReference>
<keyword evidence="4" id="KW-1185">Reference proteome</keyword>
<evidence type="ECO:0000256" key="1">
    <source>
        <dbReference type="SAM" id="MobiDB-lite"/>
    </source>
</evidence>
<sequence length="264" mass="27800">MSDTATPLDISHAAMEANPADDAARLRFYERLADAELFLLLSKEAEDDRIAPEMFDLSDHSFVLVFDTEERLSAFVGKAAPYAALSGRVIASMLDGQGIGLGVNLEVAPSSILIPPEAVSWLAETLTHAPDEVEARPEEFTAPAGLPEMLVTALDQKLSTAVGLAQMAFLVGVVYDTGARSHMLGFVGAIPEAHGALAKAVSEALTFSGVEAGALDVGFFDASDPVSAQLARAGLRFDLPEAPKPSEYVPVAPGSDPDNPPKLR</sequence>
<evidence type="ECO:0000313" key="3">
    <source>
        <dbReference type="EMBL" id="CUK06465.1"/>
    </source>
</evidence>
<dbReference type="AlphaFoldDB" id="A0A0P1ILM5"/>
<evidence type="ECO:0000313" key="4">
    <source>
        <dbReference type="Proteomes" id="UP000051870"/>
    </source>
</evidence>
<proteinExistence type="predicted"/>
<dbReference type="GeneID" id="83882020"/>
<name>A0A0P1ILM5_9RHOB</name>
<gene>
    <name evidence="3" type="ORF">PH7735_03030</name>
</gene>
<feature type="region of interest" description="Disordered" evidence="1">
    <location>
        <begin position="240"/>
        <end position="264"/>
    </location>
</feature>
<protein>
    <recommendedName>
        <fullName evidence="2">SseB protein N-terminal domain-containing protein</fullName>
    </recommendedName>
</protein>
<accession>A0A0P1ILM5</accession>
<dbReference type="STRING" id="1715693.PH7735_03030"/>